<dbReference type="EMBL" id="OX458332">
    <property type="protein sequence ID" value="CAI8757567.1"/>
    <property type="molecule type" value="Genomic_DNA"/>
</dbReference>
<feature type="domain" description="Transposase IS4-like" evidence="1">
    <location>
        <begin position="64"/>
        <end position="161"/>
    </location>
</feature>
<dbReference type="Proteomes" id="UP001158598">
    <property type="component" value="Chromosome"/>
</dbReference>
<protein>
    <submittedName>
        <fullName evidence="3">Transposase</fullName>
    </submittedName>
</protein>
<dbReference type="GO" id="GO:0004803">
    <property type="term" value="F:transposase activity"/>
    <property type="evidence" value="ECO:0007669"/>
    <property type="project" value="InterPro"/>
</dbReference>
<evidence type="ECO:0000313" key="4">
    <source>
        <dbReference type="Proteomes" id="UP001158598"/>
    </source>
</evidence>
<proteinExistence type="predicted"/>
<evidence type="ECO:0000259" key="1">
    <source>
        <dbReference type="Pfam" id="PF01609"/>
    </source>
</evidence>
<dbReference type="InterPro" id="IPR047647">
    <property type="entry name" value="ISAs1_transpos"/>
</dbReference>
<organism evidence="3 4">
    <name type="scientific">Methylococcus capsulatus</name>
    <dbReference type="NCBI Taxonomy" id="414"/>
    <lineage>
        <taxon>Bacteria</taxon>
        <taxon>Pseudomonadati</taxon>
        <taxon>Pseudomonadota</taxon>
        <taxon>Gammaproteobacteria</taxon>
        <taxon>Methylococcales</taxon>
        <taxon>Methylococcaceae</taxon>
        <taxon>Methylococcus</taxon>
    </lineage>
</organism>
<reference evidence="3" key="1">
    <citation type="submission" date="2023-03" db="EMBL/GenBank/DDBJ databases">
        <authorList>
            <person name="Pearce D."/>
        </authorList>
    </citation>
    <scope>NUCLEOTIDE SEQUENCE</scope>
    <source>
        <strain evidence="3">Mc</strain>
    </source>
</reference>
<evidence type="ECO:0000313" key="2">
    <source>
        <dbReference type="EMBL" id="CAI8749475.1"/>
    </source>
</evidence>
<dbReference type="AlphaFoldDB" id="A0AA35UP55"/>
<dbReference type="PANTHER" id="PTHR30298">
    <property type="entry name" value="H REPEAT-ASSOCIATED PREDICTED TRANSPOSASE"/>
    <property type="match status" value="1"/>
</dbReference>
<dbReference type="EMBL" id="OX458332">
    <property type="protein sequence ID" value="CAI8749475.1"/>
    <property type="molecule type" value="Genomic_DNA"/>
</dbReference>
<dbReference type="NCBIfam" id="NF033564">
    <property type="entry name" value="transpos_ISAs1"/>
    <property type="match status" value="1"/>
</dbReference>
<dbReference type="Pfam" id="PF01609">
    <property type="entry name" value="DDE_Tnp_1"/>
    <property type="match status" value="1"/>
</dbReference>
<accession>A0AA35UP55</accession>
<dbReference type="GO" id="GO:0003677">
    <property type="term" value="F:DNA binding"/>
    <property type="evidence" value="ECO:0007669"/>
    <property type="project" value="InterPro"/>
</dbReference>
<name>A0AA35UP55_METCP</name>
<evidence type="ECO:0000313" key="3">
    <source>
        <dbReference type="EMBL" id="CAI8757567.1"/>
    </source>
</evidence>
<dbReference type="GO" id="GO:0006313">
    <property type="term" value="P:DNA transposition"/>
    <property type="evidence" value="ECO:0007669"/>
    <property type="project" value="InterPro"/>
</dbReference>
<dbReference type="InterPro" id="IPR002559">
    <property type="entry name" value="Transposase_11"/>
</dbReference>
<dbReference type="InterPro" id="IPR051698">
    <property type="entry name" value="Transposase_11-like"/>
</dbReference>
<dbReference type="PANTHER" id="PTHR30298:SF0">
    <property type="entry name" value="PROTEIN YBFL-RELATED"/>
    <property type="match status" value="1"/>
</dbReference>
<sequence>MPSTFKKTVETVLATGNHLLVQLKGNHPKLLAAVRTLCQSQPHAEQHYTVDLGRRNRIEQRTVRLWPLPPGSGTDPWHDHSQTVIEGQRQIEVFNPYHRRFEPRQESPAYYLATCTASAATLAQVIRGHWAIENRLHHVLDVSLGEDSSRIRRNPGVFALLRHFALNLLRHNGQANIRSALYDNAICLHRLLAYDGI</sequence>
<gene>
    <name evidence="2" type="ORF">MCNOR_0624</name>
    <name evidence="3" type="ORF">MCNOR_0777</name>
</gene>